<dbReference type="InterPro" id="IPR003400">
    <property type="entry name" value="ExbD"/>
</dbReference>
<keyword evidence="7" id="KW-0653">Protein transport</keyword>
<evidence type="ECO:0000256" key="4">
    <source>
        <dbReference type="ARBA" id="ARBA00022692"/>
    </source>
</evidence>
<sequence>MSTWHVRQEGSPTAASVPSAQEIAAGLADGVWLPTDEVRGPGETTWTQLELHPVFAEAAAEQEDHGHAEADETHLDMNPLIDVCLVLLIFFILTISYESLERSISIPETAPEDKGAAVPKVNLKDIRDKVFIVSAAMEGEKVAVKLEKEAVPIEQLQGRMKDVMNKTGRSEMLFDLDTDVPWGVQTTILDAAKGNGVHNVLLRPRPVR</sequence>
<dbReference type="AlphaFoldDB" id="A0A517XTC6"/>
<dbReference type="GO" id="GO:0005886">
    <property type="term" value="C:plasma membrane"/>
    <property type="evidence" value="ECO:0007669"/>
    <property type="project" value="UniProtKB-SubCell"/>
</dbReference>
<reference evidence="8 9" key="1">
    <citation type="submission" date="2019-02" db="EMBL/GenBank/DDBJ databases">
        <title>Deep-cultivation of Planctomycetes and their phenomic and genomic characterization uncovers novel biology.</title>
        <authorList>
            <person name="Wiegand S."/>
            <person name="Jogler M."/>
            <person name="Boedeker C."/>
            <person name="Pinto D."/>
            <person name="Vollmers J."/>
            <person name="Rivas-Marin E."/>
            <person name="Kohn T."/>
            <person name="Peeters S.H."/>
            <person name="Heuer A."/>
            <person name="Rast P."/>
            <person name="Oberbeckmann S."/>
            <person name="Bunk B."/>
            <person name="Jeske O."/>
            <person name="Meyerdierks A."/>
            <person name="Storesund J.E."/>
            <person name="Kallscheuer N."/>
            <person name="Luecker S."/>
            <person name="Lage O.M."/>
            <person name="Pohl T."/>
            <person name="Merkel B.J."/>
            <person name="Hornburger P."/>
            <person name="Mueller R.-W."/>
            <person name="Bruemmer F."/>
            <person name="Labrenz M."/>
            <person name="Spormann A.M."/>
            <person name="Op den Camp H."/>
            <person name="Overmann J."/>
            <person name="Amann R."/>
            <person name="Jetten M.S.M."/>
            <person name="Mascher T."/>
            <person name="Medema M.H."/>
            <person name="Devos D.P."/>
            <person name="Kaster A.-K."/>
            <person name="Ovreas L."/>
            <person name="Rohde M."/>
            <person name="Galperin M.Y."/>
            <person name="Jogler C."/>
        </authorList>
    </citation>
    <scope>NUCLEOTIDE SEQUENCE [LARGE SCALE GENOMIC DNA]</scope>
    <source>
        <strain evidence="8 9">ETA_A1</strain>
    </source>
</reference>
<keyword evidence="6" id="KW-0472">Membrane</keyword>
<comment type="subcellular location">
    <subcellularLocation>
        <location evidence="1">Cell membrane</location>
        <topology evidence="1">Single-pass membrane protein</topology>
    </subcellularLocation>
    <subcellularLocation>
        <location evidence="7">Cell membrane</location>
        <topology evidence="7">Single-pass type II membrane protein</topology>
    </subcellularLocation>
</comment>
<comment type="similarity">
    <text evidence="2 7">Belongs to the ExbD/TolR family.</text>
</comment>
<dbReference type="EMBL" id="CP036273">
    <property type="protein sequence ID" value="QDU20724.1"/>
    <property type="molecule type" value="Genomic_DNA"/>
</dbReference>
<dbReference type="PANTHER" id="PTHR30558">
    <property type="entry name" value="EXBD MEMBRANE COMPONENT OF PMF-DRIVEN MACROMOLECULE IMPORT SYSTEM"/>
    <property type="match status" value="1"/>
</dbReference>
<gene>
    <name evidence="8" type="ORF">ETAA1_26820</name>
</gene>
<dbReference type="KEGG" id="uli:ETAA1_26820"/>
<evidence type="ECO:0000256" key="1">
    <source>
        <dbReference type="ARBA" id="ARBA00004162"/>
    </source>
</evidence>
<keyword evidence="7" id="KW-0813">Transport</keyword>
<evidence type="ECO:0000256" key="7">
    <source>
        <dbReference type="RuleBase" id="RU003879"/>
    </source>
</evidence>
<keyword evidence="9" id="KW-1185">Reference proteome</keyword>
<keyword evidence="5" id="KW-1133">Transmembrane helix</keyword>
<dbReference type="OrthoDB" id="278938at2"/>
<dbReference type="RefSeq" id="WP_145238764.1">
    <property type="nucleotide sequence ID" value="NZ_CP036273.1"/>
</dbReference>
<evidence type="ECO:0000256" key="3">
    <source>
        <dbReference type="ARBA" id="ARBA00022475"/>
    </source>
</evidence>
<dbReference type="Pfam" id="PF02472">
    <property type="entry name" value="ExbD"/>
    <property type="match status" value="1"/>
</dbReference>
<evidence type="ECO:0000256" key="6">
    <source>
        <dbReference type="ARBA" id="ARBA00023136"/>
    </source>
</evidence>
<evidence type="ECO:0000313" key="8">
    <source>
        <dbReference type="EMBL" id="QDU20724.1"/>
    </source>
</evidence>
<organism evidence="8 9">
    <name type="scientific">Urbifossiella limnaea</name>
    <dbReference type="NCBI Taxonomy" id="2528023"/>
    <lineage>
        <taxon>Bacteria</taxon>
        <taxon>Pseudomonadati</taxon>
        <taxon>Planctomycetota</taxon>
        <taxon>Planctomycetia</taxon>
        <taxon>Gemmatales</taxon>
        <taxon>Gemmataceae</taxon>
        <taxon>Urbifossiella</taxon>
    </lineage>
</organism>
<name>A0A517XTC6_9BACT</name>
<accession>A0A517XTC6</accession>
<proteinExistence type="inferred from homology"/>
<protein>
    <submittedName>
        <fullName evidence="8">Biopolymer transport protein ExbD/TolR</fullName>
    </submittedName>
</protein>
<keyword evidence="3" id="KW-1003">Cell membrane</keyword>
<dbReference type="Proteomes" id="UP000319576">
    <property type="component" value="Chromosome"/>
</dbReference>
<evidence type="ECO:0000313" key="9">
    <source>
        <dbReference type="Proteomes" id="UP000319576"/>
    </source>
</evidence>
<keyword evidence="4 7" id="KW-0812">Transmembrane</keyword>
<evidence type="ECO:0000256" key="2">
    <source>
        <dbReference type="ARBA" id="ARBA00005811"/>
    </source>
</evidence>
<evidence type="ECO:0000256" key="5">
    <source>
        <dbReference type="ARBA" id="ARBA00022989"/>
    </source>
</evidence>
<dbReference type="GO" id="GO:0015031">
    <property type="term" value="P:protein transport"/>
    <property type="evidence" value="ECO:0007669"/>
    <property type="project" value="UniProtKB-KW"/>
</dbReference>
<dbReference type="GO" id="GO:0022857">
    <property type="term" value="F:transmembrane transporter activity"/>
    <property type="evidence" value="ECO:0007669"/>
    <property type="project" value="InterPro"/>
</dbReference>